<feature type="transmembrane region" description="Helical" evidence="7">
    <location>
        <begin position="407"/>
        <end position="429"/>
    </location>
</feature>
<keyword evidence="4 7" id="KW-0812">Transmembrane</keyword>
<feature type="transmembrane region" description="Helical" evidence="7">
    <location>
        <begin position="314"/>
        <end position="332"/>
    </location>
</feature>
<sequence length="443" mass="48156">MEEKKNLYQLAGPIFIEILLFMLLGVADIFMLSQFDDKAAGAVGASNQIIANLNIIFIIISAGTAVLVAQNVGAKRQNEVEKVSSISLVINLIIGIIVSIVMIFLGDEILIKIGVSSGLMNYAIDYITIVGGALFFQAILNTLTAIIRSHGYTKESMLITAAMNILNIFGDAIFIFGLFGVPVLGVKGVAIATTFSRICATIVAFVFLLKKLLPITMFSHLTEKPLIVFKKLVKIGFPAAMENMSYSLSQTVVMSIILVNLGQNAYITRTYVGTIIRFAMLFSLAVGQANQIMIGQLVGANEIEEAYASGIKNFKVAMIFSVLGGVILFFFGKEFMGIYTTNQEIIMIGAATLTVDAFLEPGRNFNLVMINGLRGAGDVIFPVVMAIISMWGFGVLGGYFFGVVLGYGLPGIWIGLLLDEWIRGICMLLRWRSKKWVQKALVG</sequence>
<dbReference type="GO" id="GO:0042910">
    <property type="term" value="F:xenobiotic transmembrane transporter activity"/>
    <property type="evidence" value="ECO:0007669"/>
    <property type="project" value="InterPro"/>
</dbReference>
<dbReference type="NCBIfam" id="TIGR00797">
    <property type="entry name" value="matE"/>
    <property type="match status" value="1"/>
</dbReference>
<keyword evidence="5 7" id="KW-1133">Transmembrane helix</keyword>
<feature type="transmembrane region" description="Helical" evidence="7">
    <location>
        <begin position="86"/>
        <end position="106"/>
    </location>
</feature>
<feature type="transmembrane region" description="Helical" evidence="7">
    <location>
        <begin position="126"/>
        <end position="146"/>
    </location>
</feature>
<proteinExistence type="predicted"/>
<evidence type="ECO:0000256" key="1">
    <source>
        <dbReference type="ARBA" id="ARBA00004651"/>
    </source>
</evidence>
<dbReference type="CDD" id="cd13134">
    <property type="entry name" value="MATE_like_8"/>
    <property type="match status" value="1"/>
</dbReference>
<dbReference type="GO" id="GO:0005886">
    <property type="term" value="C:plasma membrane"/>
    <property type="evidence" value="ECO:0007669"/>
    <property type="project" value="UniProtKB-SubCell"/>
</dbReference>
<dbReference type="InterPro" id="IPR048279">
    <property type="entry name" value="MdtK-like"/>
</dbReference>
<keyword evidence="2" id="KW-0813">Transport</keyword>
<feature type="transmembrane region" description="Helical" evidence="7">
    <location>
        <begin position="158"/>
        <end position="183"/>
    </location>
</feature>
<dbReference type="STRING" id="748449.Halha_0270"/>
<feature type="transmembrane region" description="Helical" evidence="7">
    <location>
        <begin position="189"/>
        <end position="209"/>
    </location>
</feature>
<accession>L0K5L7</accession>
<dbReference type="HOGENOM" id="CLU_012893_5_3_9"/>
<keyword evidence="6 7" id="KW-0472">Membrane</keyword>
<evidence type="ECO:0000256" key="4">
    <source>
        <dbReference type="ARBA" id="ARBA00022692"/>
    </source>
</evidence>
<evidence type="ECO:0000256" key="7">
    <source>
        <dbReference type="SAM" id="Phobius"/>
    </source>
</evidence>
<dbReference type="PANTHER" id="PTHR42925:SF1">
    <property type="entry name" value="VIRULENCE FACTOR MVIN"/>
    <property type="match status" value="1"/>
</dbReference>
<protein>
    <submittedName>
        <fullName evidence="8">Putative efflux protein, MATE family</fullName>
    </submittedName>
</protein>
<dbReference type="RefSeq" id="WP_015326007.1">
    <property type="nucleotide sequence ID" value="NC_019978.1"/>
</dbReference>
<gene>
    <name evidence="8" type="ordered locus">Halha_0270</name>
</gene>
<evidence type="ECO:0000256" key="6">
    <source>
        <dbReference type="ARBA" id="ARBA00023136"/>
    </source>
</evidence>
<dbReference type="InterPro" id="IPR047135">
    <property type="entry name" value="YsiQ"/>
</dbReference>
<dbReference type="InterPro" id="IPR002528">
    <property type="entry name" value="MATE_fam"/>
</dbReference>
<evidence type="ECO:0000313" key="8">
    <source>
        <dbReference type="EMBL" id="AGB40281.1"/>
    </source>
</evidence>
<evidence type="ECO:0000256" key="3">
    <source>
        <dbReference type="ARBA" id="ARBA00022475"/>
    </source>
</evidence>
<dbReference type="Proteomes" id="UP000010880">
    <property type="component" value="Chromosome"/>
</dbReference>
<dbReference type="eggNOG" id="COG0534">
    <property type="taxonomic scope" value="Bacteria"/>
</dbReference>
<dbReference type="Pfam" id="PF01554">
    <property type="entry name" value="MatE"/>
    <property type="match status" value="2"/>
</dbReference>
<dbReference type="KEGG" id="hhl:Halha_0270"/>
<dbReference type="PIRSF" id="PIRSF006603">
    <property type="entry name" value="DinF"/>
    <property type="match status" value="1"/>
</dbReference>
<evidence type="ECO:0000256" key="2">
    <source>
        <dbReference type="ARBA" id="ARBA00022448"/>
    </source>
</evidence>
<dbReference type="AlphaFoldDB" id="L0K5L7"/>
<dbReference type="OrthoDB" id="9780160at2"/>
<evidence type="ECO:0000256" key="5">
    <source>
        <dbReference type="ARBA" id="ARBA00022989"/>
    </source>
</evidence>
<comment type="subcellular location">
    <subcellularLocation>
        <location evidence="1">Cell membrane</location>
        <topology evidence="1">Multi-pass membrane protein</topology>
    </subcellularLocation>
</comment>
<dbReference type="PANTHER" id="PTHR42925">
    <property type="entry name" value="MULTIDRUG AND TOXIN EFFLUX PROTEIN MATE FAMILY"/>
    <property type="match status" value="1"/>
</dbReference>
<feature type="transmembrane region" description="Helical" evidence="7">
    <location>
        <begin position="12"/>
        <end position="33"/>
    </location>
</feature>
<dbReference type="PATRIC" id="fig|748449.3.peg.248"/>
<name>L0K5L7_HALHC</name>
<organism evidence="8 9">
    <name type="scientific">Halobacteroides halobius (strain ATCC 35273 / DSM 5150 / MD-1)</name>
    <dbReference type="NCBI Taxonomy" id="748449"/>
    <lineage>
        <taxon>Bacteria</taxon>
        <taxon>Bacillati</taxon>
        <taxon>Bacillota</taxon>
        <taxon>Clostridia</taxon>
        <taxon>Halanaerobiales</taxon>
        <taxon>Halobacteroidaceae</taxon>
        <taxon>Halobacteroides</taxon>
    </lineage>
</organism>
<evidence type="ECO:0000313" key="9">
    <source>
        <dbReference type="Proteomes" id="UP000010880"/>
    </source>
</evidence>
<feature type="transmembrane region" description="Helical" evidence="7">
    <location>
        <begin position="379"/>
        <end position="401"/>
    </location>
</feature>
<dbReference type="GO" id="GO:0015297">
    <property type="term" value="F:antiporter activity"/>
    <property type="evidence" value="ECO:0007669"/>
    <property type="project" value="InterPro"/>
</dbReference>
<keyword evidence="3" id="KW-1003">Cell membrane</keyword>
<reference evidence="9" key="1">
    <citation type="submission" date="2012-02" db="EMBL/GenBank/DDBJ databases">
        <title>The complete genome of Halobacteroides halobius DSM 5150.</title>
        <authorList>
            <person name="Lucas S."/>
            <person name="Copeland A."/>
            <person name="Lapidus A."/>
            <person name="Glavina del Rio T."/>
            <person name="Dalin E."/>
            <person name="Tice H."/>
            <person name="Bruce D."/>
            <person name="Goodwin L."/>
            <person name="Pitluck S."/>
            <person name="Peters L."/>
            <person name="Mikhailova N."/>
            <person name="Gu W."/>
            <person name="Kyrpides N."/>
            <person name="Mavromatis K."/>
            <person name="Ivanova N."/>
            <person name="Brettin T."/>
            <person name="Detter J.C."/>
            <person name="Han C."/>
            <person name="Larimer F."/>
            <person name="Land M."/>
            <person name="Hauser L."/>
            <person name="Markowitz V."/>
            <person name="Cheng J.-F."/>
            <person name="Hugenholtz P."/>
            <person name="Woyke T."/>
            <person name="Wu D."/>
            <person name="Tindall B."/>
            <person name="Pomrenke H."/>
            <person name="Brambilla E."/>
            <person name="Klenk H.-P."/>
            <person name="Eisen J.A."/>
        </authorList>
    </citation>
    <scope>NUCLEOTIDE SEQUENCE [LARGE SCALE GENOMIC DNA]</scope>
    <source>
        <strain evidence="9">ATCC 35273 / DSM 5150 / MD-1</strain>
    </source>
</reference>
<dbReference type="EMBL" id="CP003359">
    <property type="protein sequence ID" value="AGB40281.1"/>
    <property type="molecule type" value="Genomic_DNA"/>
</dbReference>
<keyword evidence="9" id="KW-1185">Reference proteome</keyword>
<feature type="transmembrane region" description="Helical" evidence="7">
    <location>
        <begin position="53"/>
        <end position="74"/>
    </location>
</feature>